<evidence type="ECO:0000313" key="1">
    <source>
        <dbReference type="EMBL" id="EGD79318.1"/>
    </source>
</evidence>
<evidence type="ECO:0000313" key="2">
    <source>
        <dbReference type="Proteomes" id="UP000007799"/>
    </source>
</evidence>
<proteinExistence type="predicted"/>
<reference evidence="1" key="1">
    <citation type="submission" date="2009-08" db="EMBL/GenBank/DDBJ databases">
        <title>Annotation of Salpingoeca rosetta.</title>
        <authorList>
            <consortium name="The Broad Institute Genome Sequencing Platform"/>
            <person name="Russ C."/>
            <person name="Cuomo C."/>
            <person name="Burger G."/>
            <person name="Gray M.W."/>
            <person name="Holland P.W.H."/>
            <person name="King N."/>
            <person name="Lang F.B.F."/>
            <person name="Roger A.J."/>
            <person name="Ruiz-Trillo I."/>
            <person name="Young S.K."/>
            <person name="Zeng Q."/>
            <person name="Gargeya S."/>
            <person name="Alvarado L."/>
            <person name="Berlin A."/>
            <person name="Chapman S.B."/>
            <person name="Chen Z."/>
            <person name="Freedman E."/>
            <person name="Gellesch M."/>
            <person name="Goldberg J."/>
            <person name="Griggs A."/>
            <person name="Gujja S."/>
            <person name="Heilman E."/>
            <person name="Heiman D."/>
            <person name="Howarth C."/>
            <person name="Mehta T."/>
            <person name="Neiman D."/>
            <person name="Pearson M."/>
            <person name="Roberts A."/>
            <person name="Saif S."/>
            <person name="Shea T."/>
            <person name="Shenoy N."/>
            <person name="Sisk P."/>
            <person name="Stolte C."/>
            <person name="Sykes S."/>
            <person name="White J."/>
            <person name="Yandava C."/>
            <person name="Haas B."/>
            <person name="Nusbaum C."/>
            <person name="Birren B."/>
        </authorList>
    </citation>
    <scope>NUCLEOTIDE SEQUENCE [LARGE SCALE GENOMIC DNA]</scope>
    <source>
        <strain evidence="1">ATCC 50818</strain>
    </source>
</reference>
<organism evidence="2">
    <name type="scientific">Salpingoeca rosetta (strain ATCC 50818 / BSB-021)</name>
    <dbReference type="NCBI Taxonomy" id="946362"/>
    <lineage>
        <taxon>Eukaryota</taxon>
        <taxon>Choanoflagellata</taxon>
        <taxon>Craspedida</taxon>
        <taxon>Salpingoecidae</taxon>
        <taxon>Salpingoeca</taxon>
    </lineage>
</organism>
<accession>F2UNW3</accession>
<gene>
    <name evidence="1" type="ORF">PTSG_09732</name>
</gene>
<dbReference type="GeneID" id="16069629"/>
<dbReference type="KEGG" id="sre:PTSG_09732"/>
<dbReference type="RefSeq" id="XP_004989087.1">
    <property type="nucleotide sequence ID" value="XM_004989030.1"/>
</dbReference>
<dbReference type="Proteomes" id="UP000007799">
    <property type="component" value="Unassembled WGS sequence"/>
</dbReference>
<keyword evidence="2" id="KW-1185">Reference proteome</keyword>
<dbReference type="InParanoid" id="F2UNW3"/>
<name>F2UNW3_SALR5</name>
<sequence length="149" mass="16994">MALRSFWYAEWCLACDCMGRYMCGCWLRWMLGLRPTYPTDPWYSTSTITFQVPQIKRDYEGPDRRLSPEFVKDRIVEEGGQLYACCPGMIDVCATYNIVREVDAMTHTGVVAVTVIAGQEEKVREAIRGLTDRTGNPIHAYEDLSAAHK</sequence>
<dbReference type="AlphaFoldDB" id="F2UNW3"/>
<protein>
    <submittedName>
        <fullName evidence="1">Uncharacterized protein</fullName>
    </submittedName>
</protein>
<dbReference type="EMBL" id="GL832985">
    <property type="protein sequence ID" value="EGD79318.1"/>
    <property type="molecule type" value="Genomic_DNA"/>
</dbReference>